<dbReference type="PANTHER" id="PTHR16932">
    <property type="entry name" value="INTERFERON ALPHA-INDUCIBLE PROTEIN 27"/>
    <property type="match status" value="1"/>
</dbReference>
<keyword evidence="4 7" id="KW-1133">Transmembrane helix</keyword>
<evidence type="ECO:0000256" key="7">
    <source>
        <dbReference type="SAM" id="Phobius"/>
    </source>
</evidence>
<dbReference type="Gene3D" id="6.10.110.10">
    <property type="match status" value="1"/>
</dbReference>
<dbReference type="Pfam" id="PF06140">
    <property type="entry name" value="Ifi-6-16"/>
    <property type="match status" value="1"/>
</dbReference>
<evidence type="ECO:0000256" key="3">
    <source>
        <dbReference type="ARBA" id="ARBA00022692"/>
    </source>
</evidence>
<dbReference type="InterPro" id="IPR009311">
    <property type="entry name" value="IFI6/IFI27-like"/>
</dbReference>
<dbReference type="InterPro" id="IPR038213">
    <property type="entry name" value="IFI6/IFI27-like_sf"/>
</dbReference>
<evidence type="ECO:0000256" key="6">
    <source>
        <dbReference type="SAM" id="MobiDB-lite"/>
    </source>
</evidence>
<evidence type="ECO:0000256" key="5">
    <source>
        <dbReference type="ARBA" id="ARBA00023136"/>
    </source>
</evidence>
<evidence type="ECO:0000256" key="2">
    <source>
        <dbReference type="ARBA" id="ARBA00007262"/>
    </source>
</evidence>
<comment type="subcellular location">
    <subcellularLocation>
        <location evidence="1">Membrane</location>
        <topology evidence="1">Multi-pass membrane protein</topology>
    </subcellularLocation>
</comment>
<dbReference type="AlphaFoldDB" id="S8BN02"/>
<dbReference type="PANTHER" id="PTHR16932:SF18">
    <property type="entry name" value="INTERFERON, ALPHA-INDUCIBLE PROTEIN 27-LIKE 2"/>
    <property type="match status" value="1"/>
</dbReference>
<reference evidence="9" key="2">
    <citation type="submission" date="2013-04" db="EMBL/GenBank/DDBJ databases">
        <title>Genomic mechanisms accounting for the adaptation to parasitism in nematode-trapping fungi.</title>
        <authorList>
            <person name="Ahren D.G."/>
        </authorList>
    </citation>
    <scope>NUCLEOTIDE SEQUENCE [LARGE SCALE GENOMIC DNA]</scope>
    <source>
        <strain evidence="9">CBS 200.50</strain>
    </source>
</reference>
<feature type="region of interest" description="Disordered" evidence="6">
    <location>
        <begin position="1"/>
        <end position="43"/>
    </location>
</feature>
<reference evidence="8 9" key="1">
    <citation type="journal article" date="2013" name="PLoS Genet.">
        <title>Genomic mechanisms accounting for the adaptation to parasitism in nematode-trapping fungi.</title>
        <authorList>
            <person name="Meerupati T."/>
            <person name="Andersson K.M."/>
            <person name="Friman E."/>
            <person name="Kumar D."/>
            <person name="Tunlid A."/>
            <person name="Ahren D."/>
        </authorList>
    </citation>
    <scope>NUCLEOTIDE SEQUENCE [LARGE SCALE GENOMIC DNA]</scope>
    <source>
        <strain evidence="8 9">CBS 200.50</strain>
    </source>
</reference>
<evidence type="ECO:0000313" key="8">
    <source>
        <dbReference type="EMBL" id="EPS36607.1"/>
    </source>
</evidence>
<organism evidence="8 9">
    <name type="scientific">Dactylellina haptotyla (strain CBS 200.50)</name>
    <name type="common">Nematode-trapping fungus</name>
    <name type="synonym">Monacrosporium haptotylum</name>
    <dbReference type="NCBI Taxonomy" id="1284197"/>
    <lineage>
        <taxon>Eukaryota</taxon>
        <taxon>Fungi</taxon>
        <taxon>Dikarya</taxon>
        <taxon>Ascomycota</taxon>
        <taxon>Pezizomycotina</taxon>
        <taxon>Orbiliomycetes</taxon>
        <taxon>Orbiliales</taxon>
        <taxon>Orbiliaceae</taxon>
        <taxon>Dactylellina</taxon>
    </lineage>
</organism>
<dbReference type="eggNOG" id="ENOG502SCCP">
    <property type="taxonomic scope" value="Eukaryota"/>
</dbReference>
<dbReference type="EMBL" id="AQGS01000867">
    <property type="protein sequence ID" value="EPS36607.1"/>
    <property type="molecule type" value="Genomic_DNA"/>
</dbReference>
<dbReference type="OrthoDB" id="1668230at2759"/>
<dbReference type="HOGENOM" id="CLU_780790_0_0_1"/>
<dbReference type="Proteomes" id="UP000015100">
    <property type="component" value="Unassembled WGS sequence"/>
</dbReference>
<name>S8BN02_DACHA</name>
<dbReference type="STRING" id="1284197.S8BN02"/>
<keyword evidence="9" id="KW-1185">Reference proteome</keyword>
<keyword evidence="5 7" id="KW-0472">Membrane</keyword>
<gene>
    <name evidence="8" type="ORF">H072_9825</name>
</gene>
<dbReference type="GO" id="GO:0016020">
    <property type="term" value="C:membrane"/>
    <property type="evidence" value="ECO:0007669"/>
    <property type="project" value="UniProtKB-SubCell"/>
</dbReference>
<keyword evidence="3 7" id="KW-0812">Transmembrane</keyword>
<comment type="similarity">
    <text evidence="2">Belongs to the IFI6/IFI27 family.</text>
</comment>
<evidence type="ECO:0000256" key="1">
    <source>
        <dbReference type="ARBA" id="ARBA00004141"/>
    </source>
</evidence>
<protein>
    <submittedName>
        <fullName evidence="8">Uncharacterized protein</fullName>
    </submittedName>
</protein>
<proteinExistence type="inferred from homology"/>
<comment type="caution">
    <text evidence="8">The sequence shown here is derived from an EMBL/GenBank/DDBJ whole genome shotgun (WGS) entry which is preliminary data.</text>
</comment>
<feature type="transmembrane region" description="Helical" evidence="7">
    <location>
        <begin position="228"/>
        <end position="250"/>
    </location>
</feature>
<evidence type="ECO:0000313" key="9">
    <source>
        <dbReference type="Proteomes" id="UP000015100"/>
    </source>
</evidence>
<accession>S8BN02</accession>
<feature type="compositionally biased region" description="Polar residues" evidence="6">
    <location>
        <begin position="20"/>
        <end position="37"/>
    </location>
</feature>
<dbReference type="OMA" id="LSYWSWE"/>
<sequence>MEEKSVYNPQHEDAQGEKASGTSTPDYATIYTPSTKSENPDSGPKEYLPCCLRFQDALESSLNHASILYTDREHFLQQIIKIMETQDGSLTEPRPLIFLVDESRNITLQPADDYLLTESTVMEYEPHFWLPESCIFEVPEKEKTFRRIFFAVGCLVYQIFKGEKPWAEFSGLQAQRMYEGGYYPRDAKSLPYTRIMLSYWSWEFVVEMTKRQAAKQKAKKISGIVKNFAIGTAIAGGIVVTGALLVPLILPAIGFGTAGVTAGTMAAGWQSAIGLVEAGSLFAILQSAGAGGAAGAAAITAVALGGAGTAAGAGAVGAIAGSIESSEITDEELFFLFLRVVRKKQESNLEGEPKQ</sequence>
<evidence type="ECO:0000256" key="4">
    <source>
        <dbReference type="ARBA" id="ARBA00022989"/>
    </source>
</evidence>
<feature type="compositionally biased region" description="Basic and acidic residues" evidence="6">
    <location>
        <begin position="1"/>
        <end position="16"/>
    </location>
</feature>